<evidence type="ECO:0000256" key="2">
    <source>
        <dbReference type="ARBA" id="ARBA00001947"/>
    </source>
</evidence>
<dbReference type="Gene3D" id="3.60.15.10">
    <property type="entry name" value="Ribonuclease Z/Hydroxyacylglutathione hydrolase-like"/>
    <property type="match status" value="1"/>
</dbReference>
<dbReference type="InterPro" id="IPR032282">
    <property type="entry name" value="HAGH_C"/>
</dbReference>
<dbReference type="PANTHER" id="PTHR11935:SF94">
    <property type="entry name" value="TENZING NORGAY, ISOFORM C"/>
    <property type="match status" value="1"/>
</dbReference>
<keyword evidence="7" id="KW-0378">Hydrolase</keyword>
<dbReference type="EC" id="3.1.2.6" evidence="5"/>
<comment type="pathway">
    <text evidence="3">Secondary metabolite metabolism; methylglyoxal degradation; (R)-lactate from methylglyoxal: step 2/2.</text>
</comment>
<dbReference type="NCBIfam" id="TIGR03413">
    <property type="entry name" value="GSH_gloB"/>
    <property type="match status" value="1"/>
</dbReference>
<sequence length="302" mass="33696">MFRTIFAQCSSRLKNGSVSVCKAQQFPWSRFKRLLHSTSIKVDHQNMEIQIIPALEDNYMYLIIDGESREAAIVDPVSPDQVICAVKDNACKLTKVLTTHHHWDHAGGNECLANSITNLTVYGGDSRIGALNCKVEHGSIINVGNLKIECLSTPCHTKGHICYYVTRNKSEPAVFTGDTLFVGGCGRFFEGTPAQMNCALNEILAKLPDETKVYCGHEYTVQNLKFGLHVDPTNQAMKEKLEWACCRRKSNLPTIPSTIGEEKLINPFLRVCDAKVKLFTKKEDPIEVMGALRQAKDCFKAN</sequence>
<protein>
    <recommendedName>
        <fullName evidence="5">hydroxyacylglutathione hydrolase</fullName>
        <ecNumber evidence="5">3.1.2.6</ecNumber>
    </recommendedName>
    <alternativeName>
        <fullName evidence="9">Glyoxalase II</fullName>
    </alternativeName>
</protein>
<evidence type="ECO:0000256" key="5">
    <source>
        <dbReference type="ARBA" id="ARBA00011917"/>
    </source>
</evidence>
<dbReference type="InterPro" id="IPR001279">
    <property type="entry name" value="Metallo-B-lactamas"/>
</dbReference>
<comment type="catalytic activity">
    <reaction evidence="1">
        <text>an S-(2-hydroxyacyl)glutathione + H2O = a 2-hydroxy carboxylate + glutathione + H(+)</text>
        <dbReference type="Rhea" id="RHEA:21864"/>
        <dbReference type="ChEBI" id="CHEBI:15377"/>
        <dbReference type="ChEBI" id="CHEBI:15378"/>
        <dbReference type="ChEBI" id="CHEBI:57925"/>
        <dbReference type="ChEBI" id="CHEBI:58896"/>
        <dbReference type="ChEBI" id="CHEBI:71261"/>
        <dbReference type="EC" id="3.1.2.6"/>
    </reaction>
</comment>
<dbReference type="PIRSF" id="PIRSF005457">
    <property type="entry name" value="Glx"/>
    <property type="match status" value="1"/>
</dbReference>
<dbReference type="Pfam" id="PF16123">
    <property type="entry name" value="HAGH_C"/>
    <property type="match status" value="1"/>
</dbReference>
<dbReference type="EMBL" id="JBJJXI010000071">
    <property type="protein sequence ID" value="KAL3396456.1"/>
    <property type="molecule type" value="Genomic_DNA"/>
</dbReference>
<evidence type="ECO:0000259" key="10">
    <source>
        <dbReference type="SMART" id="SM00849"/>
    </source>
</evidence>
<dbReference type="SMART" id="SM00849">
    <property type="entry name" value="Lactamase_B"/>
    <property type="match status" value="1"/>
</dbReference>
<evidence type="ECO:0000256" key="8">
    <source>
        <dbReference type="ARBA" id="ARBA00022833"/>
    </source>
</evidence>
<dbReference type="GO" id="GO:0004416">
    <property type="term" value="F:hydroxyacylglutathione hydrolase activity"/>
    <property type="evidence" value="ECO:0007669"/>
    <property type="project" value="UniProtKB-EC"/>
</dbReference>
<dbReference type="InterPro" id="IPR017782">
    <property type="entry name" value="Hydroxyacylglutathione_Hdrlase"/>
</dbReference>
<dbReference type="GO" id="GO:0046872">
    <property type="term" value="F:metal ion binding"/>
    <property type="evidence" value="ECO:0007669"/>
    <property type="project" value="UniProtKB-KW"/>
</dbReference>
<reference evidence="11 12" key="1">
    <citation type="journal article" date="2024" name="bioRxiv">
        <title>A reference genome for Trichogramma kaykai: A tiny desert-dwelling parasitoid wasp with competing sex-ratio distorters.</title>
        <authorList>
            <person name="Culotta J."/>
            <person name="Lindsey A.R."/>
        </authorList>
    </citation>
    <scope>NUCLEOTIDE SEQUENCE [LARGE SCALE GENOMIC DNA]</scope>
    <source>
        <strain evidence="11 12">KSX58</strain>
    </source>
</reference>
<dbReference type="Proteomes" id="UP001627154">
    <property type="component" value="Unassembled WGS sequence"/>
</dbReference>
<dbReference type="InterPro" id="IPR036866">
    <property type="entry name" value="RibonucZ/Hydroxyglut_hydro"/>
</dbReference>
<keyword evidence="12" id="KW-1185">Reference proteome</keyword>
<evidence type="ECO:0000313" key="12">
    <source>
        <dbReference type="Proteomes" id="UP001627154"/>
    </source>
</evidence>
<dbReference type="CDD" id="cd07723">
    <property type="entry name" value="hydroxyacylglutathione_hydrolase_MBL-fold"/>
    <property type="match status" value="1"/>
</dbReference>
<dbReference type="GO" id="GO:0031123">
    <property type="term" value="P:RNA 3'-end processing"/>
    <property type="evidence" value="ECO:0007669"/>
    <property type="project" value="UniProtKB-ARBA"/>
</dbReference>
<dbReference type="InterPro" id="IPR035680">
    <property type="entry name" value="Clx_II_MBL"/>
</dbReference>
<evidence type="ECO:0000256" key="9">
    <source>
        <dbReference type="ARBA" id="ARBA00031044"/>
    </source>
</evidence>
<dbReference type="AlphaFoldDB" id="A0ABD2WTS7"/>
<dbReference type="PANTHER" id="PTHR11935">
    <property type="entry name" value="BETA LACTAMASE DOMAIN"/>
    <property type="match status" value="1"/>
</dbReference>
<comment type="similarity">
    <text evidence="4">Belongs to the metallo-beta-lactamase superfamily. Glyoxalase II family.</text>
</comment>
<comment type="cofactor">
    <cofactor evidence="2">
        <name>Zn(2+)</name>
        <dbReference type="ChEBI" id="CHEBI:29105"/>
    </cofactor>
</comment>
<organism evidence="11 12">
    <name type="scientific">Trichogramma kaykai</name>
    <dbReference type="NCBI Taxonomy" id="54128"/>
    <lineage>
        <taxon>Eukaryota</taxon>
        <taxon>Metazoa</taxon>
        <taxon>Ecdysozoa</taxon>
        <taxon>Arthropoda</taxon>
        <taxon>Hexapoda</taxon>
        <taxon>Insecta</taxon>
        <taxon>Pterygota</taxon>
        <taxon>Neoptera</taxon>
        <taxon>Endopterygota</taxon>
        <taxon>Hymenoptera</taxon>
        <taxon>Apocrita</taxon>
        <taxon>Proctotrupomorpha</taxon>
        <taxon>Chalcidoidea</taxon>
        <taxon>Trichogrammatidae</taxon>
        <taxon>Trichogramma</taxon>
    </lineage>
</organism>
<dbReference type="SUPFAM" id="SSF56281">
    <property type="entry name" value="Metallo-hydrolase/oxidoreductase"/>
    <property type="match status" value="1"/>
</dbReference>
<evidence type="ECO:0000256" key="1">
    <source>
        <dbReference type="ARBA" id="ARBA00001623"/>
    </source>
</evidence>
<evidence type="ECO:0000256" key="4">
    <source>
        <dbReference type="ARBA" id="ARBA00006759"/>
    </source>
</evidence>
<evidence type="ECO:0000256" key="3">
    <source>
        <dbReference type="ARBA" id="ARBA00004963"/>
    </source>
</evidence>
<keyword evidence="8" id="KW-0862">Zinc</keyword>
<dbReference type="Pfam" id="PF00753">
    <property type="entry name" value="Lactamase_B"/>
    <property type="match status" value="1"/>
</dbReference>
<accession>A0ABD2WTS7</accession>
<gene>
    <name evidence="11" type="ORF">TKK_009622</name>
</gene>
<keyword evidence="6" id="KW-0479">Metal-binding</keyword>
<dbReference type="HAMAP" id="MF_01374">
    <property type="entry name" value="Glyoxalase_2"/>
    <property type="match status" value="1"/>
</dbReference>
<name>A0ABD2WTS7_9HYME</name>
<evidence type="ECO:0000256" key="7">
    <source>
        <dbReference type="ARBA" id="ARBA00022801"/>
    </source>
</evidence>
<proteinExistence type="inferred from homology"/>
<comment type="caution">
    <text evidence="11">The sequence shown here is derived from an EMBL/GenBank/DDBJ whole genome shotgun (WGS) entry which is preliminary data.</text>
</comment>
<dbReference type="FunFam" id="3.60.15.10:FF:000019">
    <property type="entry name" value="Hydroxyacylglutathione hydrolase, mitochondrial"/>
    <property type="match status" value="1"/>
</dbReference>
<evidence type="ECO:0000256" key="6">
    <source>
        <dbReference type="ARBA" id="ARBA00022723"/>
    </source>
</evidence>
<evidence type="ECO:0000313" key="11">
    <source>
        <dbReference type="EMBL" id="KAL3396456.1"/>
    </source>
</evidence>
<feature type="domain" description="Metallo-beta-lactamase" evidence="10">
    <location>
        <begin position="57"/>
        <end position="217"/>
    </location>
</feature>